<protein>
    <submittedName>
        <fullName evidence="3">CPBP family intramembrane metalloprotease</fullName>
    </submittedName>
</protein>
<evidence type="ECO:0000313" key="3">
    <source>
        <dbReference type="EMBL" id="RRR98485.1"/>
    </source>
</evidence>
<keyword evidence="1" id="KW-0812">Transmembrane</keyword>
<dbReference type="PANTHER" id="PTHR39430">
    <property type="entry name" value="MEMBRANE-ASSOCIATED PROTEASE-RELATED"/>
    <property type="match status" value="1"/>
</dbReference>
<evidence type="ECO:0000313" key="4">
    <source>
        <dbReference type="Proteomes" id="UP000277256"/>
    </source>
</evidence>
<dbReference type="InterPro" id="IPR003675">
    <property type="entry name" value="Rce1/LyrA-like_dom"/>
</dbReference>
<gene>
    <name evidence="3" type="ORF">EIW28_16525</name>
</gene>
<keyword evidence="3" id="KW-0378">Hydrolase</keyword>
<accession>A0A426UVW1</accession>
<dbReference type="GO" id="GO:0080120">
    <property type="term" value="P:CAAX-box protein maturation"/>
    <property type="evidence" value="ECO:0007669"/>
    <property type="project" value="UniProtKB-ARBA"/>
</dbReference>
<evidence type="ECO:0000256" key="1">
    <source>
        <dbReference type="SAM" id="Phobius"/>
    </source>
</evidence>
<keyword evidence="3" id="KW-0645">Protease</keyword>
<feature type="domain" description="CAAX prenyl protease 2/Lysostaphin resistance protein A-like" evidence="2">
    <location>
        <begin position="105"/>
        <end position="196"/>
    </location>
</feature>
<keyword evidence="4" id="KW-1185">Reference proteome</keyword>
<dbReference type="EMBL" id="RSEB01000004">
    <property type="protein sequence ID" value="RRR98485.1"/>
    <property type="molecule type" value="Genomic_DNA"/>
</dbReference>
<keyword evidence="1" id="KW-0472">Membrane</keyword>
<dbReference type="GO" id="GO:0004175">
    <property type="term" value="F:endopeptidase activity"/>
    <property type="evidence" value="ECO:0007669"/>
    <property type="project" value="UniProtKB-ARBA"/>
</dbReference>
<dbReference type="RefSeq" id="WP_125248793.1">
    <property type="nucleotide sequence ID" value="NZ_RSEB01000004.1"/>
</dbReference>
<dbReference type="GO" id="GO:0008237">
    <property type="term" value="F:metallopeptidase activity"/>
    <property type="evidence" value="ECO:0007669"/>
    <property type="project" value="UniProtKB-KW"/>
</dbReference>
<dbReference type="Proteomes" id="UP000277256">
    <property type="component" value="Unassembled WGS sequence"/>
</dbReference>
<comment type="caution">
    <text evidence="3">The sequence shown here is derived from an EMBL/GenBank/DDBJ whole genome shotgun (WGS) entry which is preliminary data.</text>
</comment>
<keyword evidence="1" id="KW-1133">Transmembrane helix</keyword>
<evidence type="ECO:0000259" key="2">
    <source>
        <dbReference type="Pfam" id="PF02517"/>
    </source>
</evidence>
<feature type="transmembrane region" description="Helical" evidence="1">
    <location>
        <begin position="160"/>
        <end position="179"/>
    </location>
</feature>
<keyword evidence="3" id="KW-0482">Metalloprotease</keyword>
<reference evidence="3 4" key="1">
    <citation type="submission" date="2018-12" db="EMBL/GenBank/DDBJ databases">
        <title>Glycomyces sp. YIM 121974 draft genome.</title>
        <authorList>
            <person name="Li Q."/>
        </authorList>
    </citation>
    <scope>NUCLEOTIDE SEQUENCE [LARGE SCALE GENOMIC DNA]</scope>
    <source>
        <strain evidence="3 4">YIM 121974</strain>
    </source>
</reference>
<feature type="transmembrane region" description="Helical" evidence="1">
    <location>
        <begin position="70"/>
        <end position="92"/>
    </location>
</feature>
<proteinExistence type="predicted"/>
<feature type="transmembrane region" description="Helical" evidence="1">
    <location>
        <begin position="184"/>
        <end position="202"/>
    </location>
</feature>
<feature type="transmembrane region" description="Helical" evidence="1">
    <location>
        <begin position="31"/>
        <end position="49"/>
    </location>
</feature>
<sequence length="279" mass="28987">MKPVWQFAAIAAVALLGRVVLGPFMDQPWVMLAGGVAAAVALLLAYRWIVRLTERRTVTELGERGAVSGLLGGTALGTVMFALVIGCIALLGQYHVDGWGAPEAALGLVGLMAVAAVSEELIFRGVLLRWIETRFGSWVALAVTAPLFGLMHLANPDASLWGATAIAIQAGAMLGAVYLATRSLWLPIGIHFGWNTAQSALFSTQVSGNDTAQGLLDAATSGPAAVSGGEFGPEASVFAVLAGAALTVVFLVIAHRRGRIVPARSRRAAAPADADRIPR</sequence>
<name>A0A426UVW1_9ACTN</name>
<dbReference type="PANTHER" id="PTHR39430:SF1">
    <property type="entry name" value="PROTEASE"/>
    <property type="match status" value="1"/>
</dbReference>
<feature type="transmembrane region" description="Helical" evidence="1">
    <location>
        <begin position="135"/>
        <end position="154"/>
    </location>
</feature>
<dbReference type="OrthoDB" id="193898at2"/>
<dbReference type="Pfam" id="PF02517">
    <property type="entry name" value="Rce1-like"/>
    <property type="match status" value="1"/>
</dbReference>
<feature type="transmembrane region" description="Helical" evidence="1">
    <location>
        <begin position="235"/>
        <end position="254"/>
    </location>
</feature>
<dbReference type="AlphaFoldDB" id="A0A426UVW1"/>
<feature type="transmembrane region" description="Helical" evidence="1">
    <location>
        <begin position="104"/>
        <end position="123"/>
    </location>
</feature>
<organism evidence="3 4">
    <name type="scientific">Glycomyces terrestris</name>
    <dbReference type="NCBI Taxonomy" id="2493553"/>
    <lineage>
        <taxon>Bacteria</taxon>
        <taxon>Bacillati</taxon>
        <taxon>Actinomycetota</taxon>
        <taxon>Actinomycetes</taxon>
        <taxon>Glycomycetales</taxon>
        <taxon>Glycomycetaceae</taxon>
        <taxon>Glycomyces</taxon>
    </lineage>
</organism>
<dbReference type="GO" id="GO:0006508">
    <property type="term" value="P:proteolysis"/>
    <property type="evidence" value="ECO:0007669"/>
    <property type="project" value="UniProtKB-KW"/>
</dbReference>